<organism evidence="5">
    <name type="scientific">Spathaspora passalidarum (strain NRRL Y-27907 / 11-Y1)</name>
    <dbReference type="NCBI Taxonomy" id="619300"/>
    <lineage>
        <taxon>Eukaryota</taxon>
        <taxon>Fungi</taxon>
        <taxon>Dikarya</taxon>
        <taxon>Ascomycota</taxon>
        <taxon>Saccharomycotina</taxon>
        <taxon>Pichiomycetes</taxon>
        <taxon>Debaryomycetaceae</taxon>
        <taxon>Spathaspora</taxon>
    </lineage>
</organism>
<dbReference type="OrthoDB" id="4097064at2759"/>
<dbReference type="Pfam" id="PF26242">
    <property type="entry name" value="Swc3_C"/>
    <property type="match status" value="2"/>
</dbReference>
<dbReference type="STRING" id="619300.G3ALZ2"/>
<feature type="compositionally biased region" description="Acidic residues" evidence="1">
    <location>
        <begin position="636"/>
        <end position="648"/>
    </location>
</feature>
<evidence type="ECO:0000259" key="3">
    <source>
        <dbReference type="Pfam" id="PF26242"/>
    </source>
</evidence>
<reference evidence="4 5" key="1">
    <citation type="journal article" date="2011" name="Proc. Natl. Acad. Sci. U.S.A.">
        <title>Comparative genomics of xylose-fermenting fungi for enhanced biofuel production.</title>
        <authorList>
            <person name="Wohlbach D.J."/>
            <person name="Kuo A."/>
            <person name="Sato T.K."/>
            <person name="Potts K.M."/>
            <person name="Salamov A.A."/>
            <person name="LaButti K.M."/>
            <person name="Sun H."/>
            <person name="Clum A."/>
            <person name="Pangilinan J.L."/>
            <person name="Lindquist E.A."/>
            <person name="Lucas S."/>
            <person name="Lapidus A."/>
            <person name="Jin M."/>
            <person name="Gunawan C."/>
            <person name="Balan V."/>
            <person name="Dale B.E."/>
            <person name="Jeffries T.W."/>
            <person name="Zinkel R."/>
            <person name="Barry K.W."/>
            <person name="Grigoriev I.V."/>
            <person name="Gasch A.P."/>
        </authorList>
    </citation>
    <scope>NUCLEOTIDE SEQUENCE [LARGE SCALE GENOMIC DNA]</scope>
    <source>
        <strain evidence="5">NRRL Y-27907 / 11-Y1</strain>
    </source>
</reference>
<dbReference type="RefSeq" id="XP_007374860.1">
    <property type="nucleotide sequence ID" value="XM_007374798.1"/>
</dbReference>
<dbReference type="KEGG" id="spaa:SPAPADRAFT_50235"/>
<dbReference type="Proteomes" id="UP000000709">
    <property type="component" value="Unassembled WGS sequence"/>
</dbReference>
<dbReference type="Pfam" id="PF24707">
    <property type="entry name" value="Swc3"/>
    <property type="match status" value="1"/>
</dbReference>
<dbReference type="GeneID" id="18871421"/>
<feature type="compositionally biased region" description="Basic residues" evidence="1">
    <location>
        <begin position="691"/>
        <end position="713"/>
    </location>
</feature>
<dbReference type="PANTHER" id="PTHR28108:SF1">
    <property type="entry name" value="SWR1-COMPLEX PROTEIN 3"/>
    <property type="match status" value="1"/>
</dbReference>
<dbReference type="HOGENOM" id="CLU_008595_1_0_1"/>
<feature type="domain" description="Swc3 C-terminal" evidence="3">
    <location>
        <begin position="718"/>
        <end position="799"/>
    </location>
</feature>
<evidence type="ECO:0000256" key="1">
    <source>
        <dbReference type="SAM" id="MobiDB-lite"/>
    </source>
</evidence>
<dbReference type="OMA" id="MQKMCDC"/>
<feature type="compositionally biased region" description="Basic and acidic residues" evidence="1">
    <location>
        <begin position="445"/>
        <end position="455"/>
    </location>
</feature>
<dbReference type="InParanoid" id="G3ALZ2"/>
<dbReference type="AlphaFoldDB" id="G3ALZ2"/>
<feature type="region of interest" description="Disordered" evidence="1">
    <location>
        <begin position="597"/>
        <end position="720"/>
    </location>
</feature>
<evidence type="ECO:0000313" key="5">
    <source>
        <dbReference type="Proteomes" id="UP000000709"/>
    </source>
</evidence>
<dbReference type="InterPro" id="IPR037651">
    <property type="entry name" value="Swc3"/>
</dbReference>
<feature type="domain" description="Swc3 C-terminal" evidence="3">
    <location>
        <begin position="511"/>
        <end position="613"/>
    </location>
</feature>
<dbReference type="GO" id="GO:0000812">
    <property type="term" value="C:Swr1 complex"/>
    <property type="evidence" value="ECO:0007669"/>
    <property type="project" value="InterPro"/>
</dbReference>
<feature type="compositionally biased region" description="Basic and acidic residues" evidence="1">
    <location>
        <begin position="12"/>
        <end position="21"/>
    </location>
</feature>
<feature type="compositionally biased region" description="Basic and acidic residues" evidence="1">
    <location>
        <begin position="597"/>
        <end position="626"/>
    </location>
</feature>
<feature type="compositionally biased region" description="Basic and acidic residues" evidence="1">
    <location>
        <begin position="205"/>
        <end position="263"/>
    </location>
</feature>
<evidence type="ECO:0000313" key="4">
    <source>
        <dbReference type="EMBL" id="EGW33345.1"/>
    </source>
</evidence>
<dbReference type="PANTHER" id="PTHR28108">
    <property type="entry name" value="SWR1-COMPLEX PROTEIN 3"/>
    <property type="match status" value="1"/>
</dbReference>
<feature type="compositionally biased region" description="Acidic residues" evidence="1">
    <location>
        <begin position="661"/>
        <end position="678"/>
    </location>
</feature>
<feature type="compositionally biased region" description="Basic and acidic residues" evidence="1">
    <location>
        <begin position="272"/>
        <end position="348"/>
    </location>
</feature>
<dbReference type="GO" id="GO:0140849">
    <property type="term" value="F:ATP-dependent H2AZ histone chaperone activity"/>
    <property type="evidence" value="ECO:0007669"/>
    <property type="project" value="InterPro"/>
</dbReference>
<sequence>MPPRIRRRITSSKREEIEKEQEQLSRTIVRPFDVLNGLPVSFNPPPNGHYEDVLKQPLTIKDTGVLYRSLMKSRYYYVHVCPMFQLYWVKQSSYAKKLAEQDKPLPKSLKEDILINRKTILGNEVSARDVMVKLCDAAISLGPHTFEIRLFIAKDGRPEKMSKKEEKRLKALKEAEEKQKLLEGGTPEAKDQEKQPNSGQAELQTSKDELGIEQKQDNETKITEPEGKDKPEENKREENKSEENKSEENKSEGNKSEEIKPEEPESSPSKEQQNEESEHREIIKERSKEIEKDGKEEITDKHEEDIEREQESGFKEKGDADKSKSAEEQTAEIKKSVTDMKIPEKSASEADVTTIAGSGTSSSSLSPIPSREPSPPRTSSSTSTSTSKNDPNNMSSIENQIMIANLNFIARKDESLNSLMKIVASGKATAEQISTFQAYIKRAREMGPPPHDKEKKGKKVPKEKKPPKEKKEKKPKEPKAPKEPKPPKEPKVPKQPKEKKPKKLLKSQIPKDQRLTAFQERYIMDAILLFEFVENPNVRFMIPKNAICEVLPPSTMTNAEGEDNSDNRDILVSFLWIHNQNEVDEYESKLAEYNKKVKEEEEVKKAEEEKKRLEEEKLNGKQKEAEASGVGKETNENPDTEATNEPESIEAKSGETTQVKEEEEEEEENEDEDDEPEIKEERPYQAQSVPAKRRAPPRRSSRKKRKAPARKAKPVVPRKLEPPVEPEYKFTAFSFTIHGIPSRFVPIFTNSVKPLVEVQERISRILTVGTRISTFYLWYQMDGKLDEPLAEDIRMQLNQEEKKFTGIPTIHVEKTPSQPKKRKPKDKDGEGKKKAKKESDINNEDLVKVKKEGDQAEGNSADTEDGKSVEGTANPSENKSEEVSTPSNTVETAVVEENTAMEVDISEYNHNANSPVVEEIKDEAKNATQANV</sequence>
<evidence type="ECO:0000259" key="2">
    <source>
        <dbReference type="Pfam" id="PF24707"/>
    </source>
</evidence>
<dbReference type="EMBL" id="GL996501">
    <property type="protein sequence ID" value="EGW33345.1"/>
    <property type="molecule type" value="Genomic_DNA"/>
</dbReference>
<dbReference type="FunCoup" id="G3ALZ2">
    <property type="interactions" value="98"/>
</dbReference>
<feature type="compositionally biased region" description="Low complexity" evidence="1">
    <location>
        <begin position="358"/>
        <end position="369"/>
    </location>
</feature>
<feature type="compositionally biased region" description="Basic and acidic residues" evidence="1">
    <location>
        <begin position="463"/>
        <end position="498"/>
    </location>
</feature>
<gene>
    <name evidence="4" type="ORF">SPAPADRAFT_50235</name>
</gene>
<feature type="compositionally biased region" description="Basic residues" evidence="1">
    <location>
        <begin position="1"/>
        <end position="11"/>
    </location>
</feature>
<evidence type="ECO:0008006" key="6">
    <source>
        <dbReference type="Google" id="ProtNLM"/>
    </source>
</evidence>
<feature type="region of interest" description="Disordered" evidence="1">
    <location>
        <begin position="1"/>
        <end position="21"/>
    </location>
</feature>
<proteinExistence type="predicted"/>
<feature type="compositionally biased region" description="Low complexity" evidence="1">
    <location>
        <begin position="377"/>
        <end position="387"/>
    </location>
</feature>
<feature type="region of interest" description="Disordered" evidence="1">
    <location>
        <begin position="802"/>
        <end position="889"/>
    </location>
</feature>
<feature type="region of interest" description="Disordered" evidence="1">
    <location>
        <begin position="445"/>
        <end position="511"/>
    </location>
</feature>
<protein>
    <recommendedName>
        <fullName evidence="6">SWR1-complex protein 3</fullName>
    </recommendedName>
</protein>
<feature type="compositionally biased region" description="Polar residues" evidence="1">
    <location>
        <begin position="871"/>
        <end position="889"/>
    </location>
</feature>
<feature type="region of interest" description="Disordered" evidence="1">
    <location>
        <begin position="907"/>
        <end position="932"/>
    </location>
</feature>
<keyword evidence="5" id="KW-1185">Reference proteome</keyword>
<dbReference type="InterPro" id="IPR057558">
    <property type="entry name" value="Swc3_dom"/>
</dbReference>
<feature type="domain" description="SWR1-complex protein 3" evidence="2">
    <location>
        <begin position="30"/>
        <end position="156"/>
    </location>
</feature>
<accession>G3ALZ2</accession>
<dbReference type="eggNOG" id="ENOG502QWM7">
    <property type="taxonomic scope" value="Eukaryota"/>
</dbReference>
<feature type="region of interest" description="Disordered" evidence="1">
    <location>
        <begin position="178"/>
        <end position="396"/>
    </location>
</feature>
<name>G3ALZ2_SPAPN</name>
<feature type="compositionally biased region" description="Basic and acidic residues" evidence="1">
    <location>
        <begin position="825"/>
        <end position="854"/>
    </location>
</feature>
<feature type="compositionally biased region" description="Polar residues" evidence="1">
    <location>
        <begin position="195"/>
        <end position="204"/>
    </location>
</feature>
<dbReference type="InterPro" id="IPR058986">
    <property type="entry name" value="Swc3_C"/>
</dbReference>